<dbReference type="SUPFAM" id="SSF46689">
    <property type="entry name" value="Homeodomain-like"/>
    <property type="match status" value="1"/>
</dbReference>
<dbReference type="InterPro" id="IPR001647">
    <property type="entry name" value="HTH_TetR"/>
</dbReference>
<gene>
    <name evidence="7" type="ORF">R3Q16_33685</name>
</gene>
<dbReference type="Pfam" id="PF00440">
    <property type="entry name" value="TetR_N"/>
    <property type="match status" value="1"/>
</dbReference>
<dbReference type="Proteomes" id="UP001185927">
    <property type="component" value="Unassembled WGS sequence"/>
</dbReference>
<dbReference type="PRINTS" id="PR00455">
    <property type="entry name" value="HTHTETR"/>
</dbReference>
<dbReference type="RefSeq" id="WP_317546079.1">
    <property type="nucleotide sequence ID" value="NZ_JAWLKB010000056.1"/>
</dbReference>
<feature type="DNA-binding region" description="H-T-H motif" evidence="4">
    <location>
        <begin position="36"/>
        <end position="55"/>
    </location>
</feature>
<keyword evidence="2 4" id="KW-0238">DNA-binding</keyword>
<feature type="domain" description="HTH tetR-type" evidence="6">
    <location>
        <begin position="14"/>
        <end position="73"/>
    </location>
</feature>
<evidence type="ECO:0000256" key="1">
    <source>
        <dbReference type="ARBA" id="ARBA00023015"/>
    </source>
</evidence>
<keyword evidence="8" id="KW-1185">Reference proteome</keyword>
<dbReference type="PANTHER" id="PTHR30055">
    <property type="entry name" value="HTH-TYPE TRANSCRIPTIONAL REGULATOR RUTR"/>
    <property type="match status" value="1"/>
</dbReference>
<evidence type="ECO:0000256" key="3">
    <source>
        <dbReference type="ARBA" id="ARBA00023163"/>
    </source>
</evidence>
<evidence type="ECO:0000313" key="8">
    <source>
        <dbReference type="Proteomes" id="UP001185927"/>
    </source>
</evidence>
<dbReference type="PROSITE" id="PS01081">
    <property type="entry name" value="HTH_TETR_1"/>
    <property type="match status" value="1"/>
</dbReference>
<evidence type="ECO:0000259" key="6">
    <source>
        <dbReference type="PROSITE" id="PS50977"/>
    </source>
</evidence>
<dbReference type="InterPro" id="IPR023772">
    <property type="entry name" value="DNA-bd_HTH_TetR-type_CS"/>
</dbReference>
<feature type="region of interest" description="Disordered" evidence="5">
    <location>
        <begin position="189"/>
        <end position="214"/>
    </location>
</feature>
<evidence type="ECO:0000256" key="2">
    <source>
        <dbReference type="ARBA" id="ARBA00023125"/>
    </source>
</evidence>
<dbReference type="SUPFAM" id="SSF48498">
    <property type="entry name" value="Tetracyclin repressor-like, C-terminal domain"/>
    <property type="match status" value="1"/>
</dbReference>
<evidence type="ECO:0000256" key="4">
    <source>
        <dbReference type="PROSITE-ProRule" id="PRU00335"/>
    </source>
</evidence>
<keyword evidence="3" id="KW-0804">Transcription</keyword>
<evidence type="ECO:0000313" key="7">
    <source>
        <dbReference type="EMBL" id="MDV6271552.1"/>
    </source>
</evidence>
<name>A0ABU4C4X0_RHOGO</name>
<feature type="compositionally biased region" description="Polar residues" evidence="5">
    <location>
        <begin position="204"/>
        <end position="214"/>
    </location>
</feature>
<comment type="caution">
    <text evidence="7">The sequence shown here is derived from an EMBL/GenBank/DDBJ whole genome shotgun (WGS) entry which is preliminary data.</text>
</comment>
<dbReference type="PANTHER" id="PTHR30055:SF234">
    <property type="entry name" value="HTH-TYPE TRANSCRIPTIONAL REGULATOR BETI"/>
    <property type="match status" value="1"/>
</dbReference>
<organism evidence="7 8">
    <name type="scientific">Rhodococcus globerulus</name>
    <dbReference type="NCBI Taxonomy" id="33008"/>
    <lineage>
        <taxon>Bacteria</taxon>
        <taxon>Bacillati</taxon>
        <taxon>Actinomycetota</taxon>
        <taxon>Actinomycetes</taxon>
        <taxon>Mycobacteriales</taxon>
        <taxon>Nocardiaceae</taxon>
        <taxon>Rhodococcus</taxon>
    </lineage>
</organism>
<protein>
    <submittedName>
        <fullName evidence="7">Helix-turn-helix domain-containing protein</fullName>
    </submittedName>
</protein>
<dbReference type="PROSITE" id="PS50977">
    <property type="entry name" value="HTH_TETR_2"/>
    <property type="match status" value="1"/>
</dbReference>
<dbReference type="Gene3D" id="1.10.357.10">
    <property type="entry name" value="Tetracycline Repressor, domain 2"/>
    <property type="match status" value="1"/>
</dbReference>
<sequence>MTDGLTQILRADAKENRDRIVEVAREVFASDGLGVSMREVARRAEVGPATLYRRFPTKKDLILEAFMDEFHTCRDIVRTGFDHSDAWRGFCYAIEQLSELNAQNQGFTEAFISEYPGTVDLLSHRTETLRAFTDLARRAQAQGELRDDFVIDDLILVLTANRGLSTTPHDRIRAARRFAALMIDSFHTAPTNHTLPPSPALTRSIITSQTEPTD</sequence>
<proteinExistence type="predicted"/>
<evidence type="ECO:0000256" key="5">
    <source>
        <dbReference type="SAM" id="MobiDB-lite"/>
    </source>
</evidence>
<accession>A0ABU4C4X0</accession>
<dbReference type="InterPro" id="IPR050109">
    <property type="entry name" value="HTH-type_TetR-like_transc_reg"/>
</dbReference>
<dbReference type="InterPro" id="IPR009057">
    <property type="entry name" value="Homeodomain-like_sf"/>
</dbReference>
<dbReference type="EMBL" id="JAWLKB010000056">
    <property type="protein sequence ID" value="MDV6271552.1"/>
    <property type="molecule type" value="Genomic_DNA"/>
</dbReference>
<dbReference type="InterPro" id="IPR036271">
    <property type="entry name" value="Tet_transcr_reg_TetR-rel_C_sf"/>
</dbReference>
<keyword evidence="1" id="KW-0805">Transcription regulation</keyword>
<reference evidence="7 8" key="1">
    <citation type="submission" date="2023-10" db="EMBL/GenBank/DDBJ databases">
        <title>Development of a sustainable strategy for remediation of hydrocarbon-contaminated territories based on the waste exchange concept.</title>
        <authorList>
            <person name="Krivoruchko A."/>
        </authorList>
    </citation>
    <scope>NUCLEOTIDE SEQUENCE [LARGE SCALE GENOMIC DNA]</scope>
    <source>
        <strain evidence="7 8">IEGM 1203</strain>
    </source>
</reference>